<dbReference type="Proteomes" id="UP001158576">
    <property type="component" value="Chromosome 1"/>
</dbReference>
<dbReference type="EMBL" id="OU015566">
    <property type="protein sequence ID" value="CAG5107361.1"/>
    <property type="molecule type" value="Genomic_DNA"/>
</dbReference>
<organism evidence="7 8">
    <name type="scientific">Oikopleura dioica</name>
    <name type="common">Tunicate</name>
    <dbReference type="NCBI Taxonomy" id="34765"/>
    <lineage>
        <taxon>Eukaryota</taxon>
        <taxon>Metazoa</taxon>
        <taxon>Chordata</taxon>
        <taxon>Tunicata</taxon>
        <taxon>Appendicularia</taxon>
        <taxon>Copelata</taxon>
        <taxon>Oikopleuridae</taxon>
        <taxon>Oikopleura</taxon>
    </lineage>
</organism>
<proteinExistence type="inferred from homology"/>
<accession>A0ABN7SX65</accession>
<dbReference type="SUPFAM" id="SSF51197">
    <property type="entry name" value="Clavaminate synthase-like"/>
    <property type="match status" value="1"/>
</dbReference>
<dbReference type="PANTHER" id="PTHR14017:SF1">
    <property type="entry name" value="LD02225P"/>
    <property type="match status" value="1"/>
</dbReference>
<evidence type="ECO:0000256" key="2">
    <source>
        <dbReference type="ARBA" id="ARBA00023242"/>
    </source>
</evidence>
<evidence type="ECO:0000256" key="5">
    <source>
        <dbReference type="ARBA" id="ARBA00048695"/>
    </source>
</evidence>
<dbReference type="InterPro" id="IPR003347">
    <property type="entry name" value="JmjC_dom"/>
</dbReference>
<dbReference type="PANTHER" id="PTHR14017">
    <property type="entry name" value="LYSINE-SPECIFIC DEMETHYLASE"/>
    <property type="match status" value="1"/>
</dbReference>
<evidence type="ECO:0000256" key="1">
    <source>
        <dbReference type="ARBA" id="ARBA00004123"/>
    </source>
</evidence>
<evidence type="ECO:0000259" key="6">
    <source>
        <dbReference type="PROSITE" id="PS51184"/>
    </source>
</evidence>
<dbReference type="EC" id="1.14.11.68" evidence="4"/>
<gene>
    <name evidence="7" type="ORF">OKIOD_LOCUS12047</name>
</gene>
<evidence type="ECO:0000256" key="4">
    <source>
        <dbReference type="ARBA" id="ARBA00034525"/>
    </source>
</evidence>
<evidence type="ECO:0000313" key="8">
    <source>
        <dbReference type="Proteomes" id="UP001158576"/>
    </source>
</evidence>
<protein>
    <recommendedName>
        <fullName evidence="4">[histone H3]-trimethyl-L-lysine(27) demethylase</fullName>
        <ecNumber evidence="4">1.14.11.68</ecNumber>
    </recommendedName>
</protein>
<dbReference type="Pfam" id="PF21322">
    <property type="entry name" value="KDM6_C-hel"/>
    <property type="match status" value="1"/>
</dbReference>
<comment type="catalytic activity">
    <reaction evidence="5">
        <text>N(6),N(6),N(6)-trimethyl-L-lysyl(27)-[histone H3] + 2 2-oxoglutarate + 2 O2 = N(6)-methyl-L-lysyl(27)-[histone H3] + 2 formaldehyde + 2 succinate + 2 CO2</text>
        <dbReference type="Rhea" id="RHEA:60224"/>
        <dbReference type="Rhea" id="RHEA-COMP:15535"/>
        <dbReference type="Rhea" id="RHEA-COMP:15544"/>
        <dbReference type="ChEBI" id="CHEBI:15379"/>
        <dbReference type="ChEBI" id="CHEBI:16526"/>
        <dbReference type="ChEBI" id="CHEBI:16810"/>
        <dbReference type="ChEBI" id="CHEBI:16842"/>
        <dbReference type="ChEBI" id="CHEBI:30031"/>
        <dbReference type="ChEBI" id="CHEBI:61929"/>
        <dbReference type="ChEBI" id="CHEBI:61961"/>
        <dbReference type="EC" id="1.14.11.68"/>
    </reaction>
</comment>
<reference evidence="7 8" key="1">
    <citation type="submission" date="2021-04" db="EMBL/GenBank/DDBJ databases">
        <authorList>
            <person name="Bliznina A."/>
        </authorList>
    </citation>
    <scope>NUCLEOTIDE SEQUENCE [LARGE SCALE GENOMIC DNA]</scope>
</reference>
<dbReference type="Pfam" id="PF02373">
    <property type="entry name" value="JmjC"/>
    <property type="match status" value="1"/>
</dbReference>
<keyword evidence="2" id="KW-0539">Nucleus</keyword>
<dbReference type="InterPro" id="IPR051630">
    <property type="entry name" value="Corepressor-Demethylase"/>
</dbReference>
<keyword evidence="8" id="KW-1185">Reference proteome</keyword>
<dbReference type="InterPro" id="IPR048562">
    <property type="entry name" value="KDM6A_B-like_C-hel"/>
</dbReference>
<comment type="subcellular location">
    <subcellularLocation>
        <location evidence="1">Nucleus</location>
    </subcellularLocation>
</comment>
<sequence>MLSTHHSQQKIIQREQSKVPGEKWSLNEKVTTSTIKEYGIYQGKNFREALTDDSKRSDKKKSKNVRPRAPVRMAEVNDLTVPEQNYREHLTELHKLPPFMRICSAQNILTYCGQQHTKAQLLLTVPTCRVPPRHSVFAKVSLNVGPGDYEWFIVPEWWHVEFRELLCQQGKTFSDSWWPDLEACAKHSIPIYRFIQKPGDLVWVQSGSIYWAQSLGWCNNIMYNVGPLTAYQYQIAIQIYEKSLMNSSLPSCPMFHITWSLARLVRVSDFRMYSQIKVNLSSTVAHANLVY</sequence>
<dbReference type="PROSITE" id="PS51184">
    <property type="entry name" value="JMJC"/>
    <property type="match status" value="1"/>
</dbReference>
<dbReference type="Gene3D" id="1.20.58.1370">
    <property type="match status" value="1"/>
</dbReference>
<dbReference type="Gene3D" id="2.60.120.650">
    <property type="entry name" value="Cupin"/>
    <property type="match status" value="1"/>
</dbReference>
<evidence type="ECO:0000313" key="7">
    <source>
        <dbReference type="EMBL" id="CAG5107361.1"/>
    </source>
</evidence>
<evidence type="ECO:0000256" key="3">
    <source>
        <dbReference type="ARBA" id="ARBA00034483"/>
    </source>
</evidence>
<comment type="similarity">
    <text evidence="3">Belongs to the UTX family.</text>
</comment>
<feature type="domain" description="JmjC" evidence="6">
    <location>
        <begin position="85"/>
        <end position="242"/>
    </location>
</feature>
<name>A0ABN7SX65_OIKDI</name>
<dbReference type="SMART" id="SM00558">
    <property type="entry name" value="JmjC"/>
    <property type="match status" value="1"/>
</dbReference>